<reference evidence="1" key="1">
    <citation type="journal article" date="2021" name="Proc. Natl. Acad. Sci. U.S.A.">
        <title>A Catalog of Tens of Thousands of Viruses from Human Metagenomes Reveals Hidden Associations with Chronic Diseases.</title>
        <authorList>
            <person name="Tisza M.J."/>
            <person name="Buck C.B."/>
        </authorList>
    </citation>
    <scope>NUCLEOTIDE SEQUENCE</scope>
    <source>
        <strain evidence="1">CtrCN24</strain>
    </source>
</reference>
<sequence length="204" mass="24006">MSKFQDLTGKIFGKLKVMSRAEDYIKPNGHKIVQWNCICECGNKTTVRAEFLRSGHTKSCGCNKTYSRTKTHGKANTRLYKIWIGIKERCYNPKQINYNLYGGRGIKMCEEWLNFETFYRWAINNGYSNKLTIDRIDNNLNYMPSNCRWATNVQQANNRRSNRIIEHNGEFHTLQEWSKITGVSSDTIRMRIDEYGWDTEKSLF</sequence>
<keyword evidence="1" id="KW-0378">Hydrolase</keyword>
<organism evidence="1">
    <name type="scientific">Siphoviridae sp. ctrCN24</name>
    <dbReference type="NCBI Taxonomy" id="2827953"/>
    <lineage>
        <taxon>Viruses</taxon>
        <taxon>Duplodnaviria</taxon>
        <taxon>Heunggongvirae</taxon>
        <taxon>Uroviricota</taxon>
        <taxon>Caudoviricetes</taxon>
    </lineage>
</organism>
<accession>A0A8S5SKE4</accession>
<name>A0A8S5SKE4_9CAUD</name>
<proteinExistence type="predicted"/>
<protein>
    <submittedName>
        <fullName evidence="1">Homing endonuclease</fullName>
    </submittedName>
</protein>
<keyword evidence="1" id="KW-0255">Endonuclease</keyword>
<evidence type="ECO:0000313" key="1">
    <source>
        <dbReference type="EMBL" id="DAF51438.1"/>
    </source>
</evidence>
<dbReference type="EMBL" id="BK032616">
    <property type="protein sequence ID" value="DAF51438.1"/>
    <property type="molecule type" value="Genomic_DNA"/>
</dbReference>
<keyword evidence="1" id="KW-0540">Nuclease</keyword>
<dbReference type="GO" id="GO:0004519">
    <property type="term" value="F:endonuclease activity"/>
    <property type="evidence" value="ECO:0007669"/>
    <property type="project" value="UniProtKB-KW"/>
</dbReference>